<feature type="compositionally biased region" description="Low complexity" evidence="1">
    <location>
        <begin position="237"/>
        <end position="251"/>
    </location>
</feature>
<feature type="region of interest" description="Disordered" evidence="1">
    <location>
        <begin position="1"/>
        <end position="45"/>
    </location>
</feature>
<proteinExistence type="predicted"/>
<name>A0A8H5FDK4_9AGAR</name>
<dbReference type="EMBL" id="JAACJK010000110">
    <property type="protein sequence ID" value="KAF5332607.1"/>
    <property type="molecule type" value="Genomic_DNA"/>
</dbReference>
<protein>
    <submittedName>
        <fullName evidence="2">Uncharacterized protein</fullName>
    </submittedName>
</protein>
<accession>A0A8H5FDK4</accession>
<dbReference type="AlphaFoldDB" id="A0A8H5FDK4"/>
<feature type="compositionally biased region" description="Basic residues" evidence="1">
    <location>
        <begin position="301"/>
        <end position="311"/>
    </location>
</feature>
<feature type="region of interest" description="Disordered" evidence="1">
    <location>
        <begin position="556"/>
        <end position="593"/>
    </location>
</feature>
<dbReference type="OrthoDB" id="3232670at2759"/>
<feature type="compositionally biased region" description="Pro residues" evidence="1">
    <location>
        <begin position="115"/>
        <end position="125"/>
    </location>
</feature>
<evidence type="ECO:0000313" key="2">
    <source>
        <dbReference type="EMBL" id="KAF5332607.1"/>
    </source>
</evidence>
<feature type="region of interest" description="Disordered" evidence="1">
    <location>
        <begin position="397"/>
        <end position="442"/>
    </location>
</feature>
<sequence length="708" mass="77514">MATLQSHLRPHRSSRVRSSSMYDPPPPSEPIGAPTGPAPRGPLQLHRPYGKVKVRQGVWKSDSPHHPYMIEGPSVSTTNVDRRGPTVFKASNSDEMLRTPTLRKKVVGPTGPRLPHVPRPAPLPPSDLSHGEDPSISFTRPQHRSESDPSLRSSGSNPAVERILAQPTLLKRAPRQRPRANTMDSAIGGPPYRHATTTDAKVVPVRPFPDLSSNLPPVGESRGPVAHTNRPPRLYHTTTTSVSSSSSEYSSDNLSIPPFYSNPRATKSDKTVDTLRTLDTMAGAIRGLGPVHTPTIEQLSKRKSKRRRPKVRGGDTKAADGGVSVKETSLNESRFVSQERAREIVTPSPLALSPNPVGLPPVASKRSSIVDTPKVPFPKPLSTQDLAAAKTYTDIPRTRVDSKPRQKAPSTVARKIPRIPPPPLTLAPPTTRNRKVVRQSRASSLTVPLSPALSTVSTIAAIIAKPKKPSEKELRRRRFLKLTRTLGEDIPPELLVNNLSGAQIRDSVVVNFSESNSKANRRSISFSVDENGPRLNTQFPLSTTFEVSDSPNVLRKLPSIRRRDPALTRGPSAPALSSPITPTDHPSPSAPYFEDHPFRIVIEDTGGPVSPTTRTQAPRDSVYSIRDDIPWMRASLALPISFDTPFIEYAGVANVMRDEKGALIRGVSPGLLDVGDPRGVYRREKRQGWSGEWNQPHIQDVIEKLRQL</sequence>
<evidence type="ECO:0000256" key="1">
    <source>
        <dbReference type="SAM" id="MobiDB-lite"/>
    </source>
</evidence>
<dbReference type="Proteomes" id="UP000541558">
    <property type="component" value="Unassembled WGS sequence"/>
</dbReference>
<feature type="region of interest" description="Disordered" evidence="1">
    <location>
        <begin position="286"/>
        <end position="322"/>
    </location>
</feature>
<comment type="caution">
    <text evidence="2">The sequence shown here is derived from an EMBL/GenBank/DDBJ whole genome shotgun (WGS) entry which is preliminary data.</text>
</comment>
<organism evidence="2 3">
    <name type="scientific">Ephemerocybe angulata</name>
    <dbReference type="NCBI Taxonomy" id="980116"/>
    <lineage>
        <taxon>Eukaryota</taxon>
        <taxon>Fungi</taxon>
        <taxon>Dikarya</taxon>
        <taxon>Basidiomycota</taxon>
        <taxon>Agaricomycotina</taxon>
        <taxon>Agaricomycetes</taxon>
        <taxon>Agaricomycetidae</taxon>
        <taxon>Agaricales</taxon>
        <taxon>Agaricineae</taxon>
        <taxon>Psathyrellaceae</taxon>
        <taxon>Ephemerocybe</taxon>
    </lineage>
</organism>
<keyword evidence="3" id="KW-1185">Reference proteome</keyword>
<evidence type="ECO:0000313" key="3">
    <source>
        <dbReference type="Proteomes" id="UP000541558"/>
    </source>
</evidence>
<feature type="region of interest" description="Disordered" evidence="1">
    <location>
        <begin position="60"/>
        <end position="255"/>
    </location>
</feature>
<gene>
    <name evidence="2" type="ORF">D9611_005491</name>
</gene>
<reference evidence="2 3" key="1">
    <citation type="journal article" date="2020" name="ISME J.">
        <title>Uncovering the hidden diversity of litter-decomposition mechanisms in mushroom-forming fungi.</title>
        <authorList>
            <person name="Floudas D."/>
            <person name="Bentzer J."/>
            <person name="Ahren D."/>
            <person name="Johansson T."/>
            <person name="Persson P."/>
            <person name="Tunlid A."/>
        </authorList>
    </citation>
    <scope>NUCLEOTIDE SEQUENCE [LARGE SCALE GENOMIC DNA]</scope>
    <source>
        <strain evidence="2 3">CBS 175.51</strain>
    </source>
</reference>